<organism evidence="6 7">
    <name type="scientific">Parendozoicomonas callyspongiae</name>
    <dbReference type="NCBI Taxonomy" id="2942213"/>
    <lineage>
        <taxon>Bacteria</taxon>
        <taxon>Pseudomonadati</taxon>
        <taxon>Pseudomonadota</taxon>
        <taxon>Gammaproteobacteria</taxon>
        <taxon>Oceanospirillales</taxon>
        <taxon>Endozoicomonadaceae</taxon>
        <taxon>Parendozoicomonas</taxon>
    </lineage>
</organism>
<keyword evidence="1" id="KW-0479">Metal-binding</keyword>
<dbReference type="RefSeq" id="WP_249701859.1">
    <property type="nucleotide sequence ID" value="NZ_JAMFLX010000052.1"/>
</dbReference>
<dbReference type="InterPro" id="IPR050884">
    <property type="entry name" value="CNP_phosphodiesterase-III"/>
</dbReference>
<evidence type="ECO:0000313" key="7">
    <source>
        <dbReference type="Proteomes" id="UP001203338"/>
    </source>
</evidence>
<keyword evidence="3" id="KW-0408">Iron</keyword>
<name>A0ABT0PLC3_9GAMM</name>
<keyword evidence="7" id="KW-1185">Reference proteome</keyword>
<dbReference type="Gene3D" id="3.60.21.10">
    <property type="match status" value="1"/>
</dbReference>
<comment type="caution">
    <text evidence="6">The sequence shown here is derived from an EMBL/GenBank/DDBJ whole genome shotgun (WGS) entry which is preliminary data.</text>
</comment>
<accession>A0ABT0PLC3</accession>
<evidence type="ECO:0000259" key="5">
    <source>
        <dbReference type="Pfam" id="PF00149"/>
    </source>
</evidence>
<evidence type="ECO:0000256" key="2">
    <source>
        <dbReference type="ARBA" id="ARBA00022801"/>
    </source>
</evidence>
<dbReference type="InterPro" id="IPR029052">
    <property type="entry name" value="Metallo-depent_PP-like"/>
</dbReference>
<comment type="similarity">
    <text evidence="4">Belongs to the cyclic nucleotide phosphodiesterase class-III family.</text>
</comment>
<keyword evidence="2 6" id="KW-0378">Hydrolase</keyword>
<dbReference type="Proteomes" id="UP001203338">
    <property type="component" value="Unassembled WGS sequence"/>
</dbReference>
<feature type="domain" description="Calcineurin-like phosphoesterase" evidence="5">
    <location>
        <begin position="7"/>
        <end position="194"/>
    </location>
</feature>
<evidence type="ECO:0000313" key="6">
    <source>
        <dbReference type="EMBL" id="MCL6272174.1"/>
    </source>
</evidence>
<gene>
    <name evidence="6" type="primary">cpdA</name>
    <name evidence="6" type="ORF">M3P05_19830</name>
</gene>
<dbReference type="GO" id="GO:0004115">
    <property type="term" value="F:3',5'-cyclic-AMP phosphodiesterase activity"/>
    <property type="evidence" value="ECO:0007669"/>
    <property type="project" value="UniProtKB-EC"/>
</dbReference>
<dbReference type="PANTHER" id="PTHR42988">
    <property type="entry name" value="PHOSPHOHYDROLASE"/>
    <property type="match status" value="1"/>
</dbReference>
<dbReference type="Pfam" id="PF00149">
    <property type="entry name" value="Metallophos"/>
    <property type="match status" value="1"/>
</dbReference>
<dbReference type="NCBIfam" id="NF008359">
    <property type="entry name" value="PRK11148.1"/>
    <property type="match status" value="1"/>
</dbReference>
<dbReference type="InterPro" id="IPR026575">
    <property type="entry name" value="GpdQ/CpdA-like"/>
</dbReference>
<dbReference type="CDD" id="cd07402">
    <property type="entry name" value="MPP_GpdQ"/>
    <property type="match status" value="1"/>
</dbReference>
<evidence type="ECO:0000256" key="3">
    <source>
        <dbReference type="ARBA" id="ARBA00023004"/>
    </source>
</evidence>
<evidence type="ECO:0000256" key="4">
    <source>
        <dbReference type="ARBA" id="ARBA00025742"/>
    </source>
</evidence>
<dbReference type="EMBL" id="JAMFLX010000052">
    <property type="protein sequence ID" value="MCL6272174.1"/>
    <property type="molecule type" value="Genomic_DNA"/>
</dbReference>
<dbReference type="InterPro" id="IPR004843">
    <property type="entry name" value="Calcineurin-like_PHP"/>
</dbReference>
<dbReference type="EC" id="3.1.4.53" evidence="6"/>
<proteinExistence type="inferred from homology"/>
<dbReference type="SUPFAM" id="SSF56300">
    <property type="entry name" value="Metallo-dependent phosphatases"/>
    <property type="match status" value="1"/>
</dbReference>
<dbReference type="PANTHER" id="PTHR42988:SF2">
    <property type="entry name" value="CYCLIC NUCLEOTIDE PHOSPHODIESTERASE CBUA0032-RELATED"/>
    <property type="match status" value="1"/>
</dbReference>
<evidence type="ECO:0000256" key="1">
    <source>
        <dbReference type="ARBA" id="ARBA00022723"/>
    </source>
</evidence>
<protein>
    <submittedName>
        <fullName evidence="6">3',5'-cyclic-AMP phosphodiesterase</fullName>
        <ecNumber evidence="6">3.1.4.53</ecNumber>
    </submittedName>
</protein>
<sequence length="263" mass="29588">MQKEPLTLIQFTDPHLFGDASKDLMGIKTCQSFADVVELARSQESQIDHTIVTGDISQDYSIESYEFCHDLMTGLDAPTVWLFGNHDEAEDLKSSKFADLFPKAIKLGNWNIVLLSSQIPGKTHGELADQELTFLWRFLDENPDTPTLLAMHHHPLCISSPWMDSMPVTNGKELVESLKNYPQVKLLIHGHIHQERDTEVNGVHILATPSTSVQFAPKANDFEADTVQPGYRRLVLNPDGSFETKVFRLPEGSWMPDLSQPGY</sequence>
<reference evidence="6 7" key="1">
    <citation type="submission" date="2022-05" db="EMBL/GenBank/DDBJ databases">
        <authorList>
            <person name="Park J.-S."/>
        </authorList>
    </citation>
    <scope>NUCLEOTIDE SEQUENCE [LARGE SCALE GENOMIC DNA]</scope>
    <source>
        <strain evidence="6 7">2012CJ34-2</strain>
    </source>
</reference>